<evidence type="ECO:0000313" key="7">
    <source>
        <dbReference type="EMBL" id="PKK90600.1"/>
    </source>
</evidence>
<keyword evidence="4" id="KW-0175">Coiled coil</keyword>
<feature type="transmembrane region" description="Helical" evidence="5">
    <location>
        <begin position="21"/>
        <end position="44"/>
    </location>
</feature>
<evidence type="ECO:0000313" key="8">
    <source>
        <dbReference type="Proteomes" id="UP000233256"/>
    </source>
</evidence>
<name>A0A2N1PQI2_9BACT</name>
<protein>
    <recommendedName>
        <fullName evidence="6">RanBP2-type domain-containing protein</fullName>
    </recommendedName>
</protein>
<keyword evidence="3" id="KW-0862">Zinc</keyword>
<keyword evidence="5" id="KW-0812">Transmembrane</keyword>
<dbReference type="Proteomes" id="UP000233256">
    <property type="component" value="Unassembled WGS sequence"/>
</dbReference>
<evidence type="ECO:0000256" key="5">
    <source>
        <dbReference type="SAM" id="Phobius"/>
    </source>
</evidence>
<reference evidence="7 8" key="1">
    <citation type="journal article" date="2017" name="ISME J.">
        <title>Potential for microbial H2 and metal transformations associated with novel bacteria and archaea in deep terrestrial subsurface sediments.</title>
        <authorList>
            <person name="Hernsdorf A.W."/>
            <person name="Amano Y."/>
            <person name="Miyakawa K."/>
            <person name="Ise K."/>
            <person name="Suzuki Y."/>
            <person name="Anantharaman K."/>
            <person name="Probst A."/>
            <person name="Burstein D."/>
            <person name="Thomas B.C."/>
            <person name="Banfield J.F."/>
        </authorList>
    </citation>
    <scope>NUCLEOTIDE SEQUENCE [LARGE SCALE GENOMIC DNA]</scope>
    <source>
        <strain evidence="7">HGW-Wallbacteria-1</strain>
    </source>
</reference>
<dbReference type="PROSITE" id="PS50199">
    <property type="entry name" value="ZF_RANBP2_2"/>
    <property type="match status" value="1"/>
</dbReference>
<organism evidence="7 8">
    <name type="scientific">Candidatus Wallbacteria bacterium HGW-Wallbacteria-1</name>
    <dbReference type="NCBI Taxonomy" id="2013854"/>
    <lineage>
        <taxon>Bacteria</taxon>
        <taxon>Candidatus Walliibacteriota</taxon>
    </lineage>
</organism>
<dbReference type="PROSITE" id="PS01358">
    <property type="entry name" value="ZF_RANBP2_1"/>
    <property type="match status" value="1"/>
</dbReference>
<dbReference type="EMBL" id="PGXC01000005">
    <property type="protein sequence ID" value="PKK90600.1"/>
    <property type="molecule type" value="Genomic_DNA"/>
</dbReference>
<feature type="domain" description="RanBP2-type" evidence="6">
    <location>
        <begin position="883"/>
        <end position="912"/>
    </location>
</feature>
<sequence>MKKPFSDIFKCPRGENIDVNLIFCPFFLVSLFFWLTISGVSFSLDQTLIPSVDEWVRVWVSKKAFVSSGPWRINLNPDASSLKLSITAGTELFGGRIGESFEGIGGKVPVAGARITVLFPATGTTMEFFSDSRGEVAIELEGGGQPESTLLALSLDGEITRGFVSAVHELDNCGYPLFPMAAALMKSYLRMVSSGDPETVTLSIENLTILESMLNWIFGCEERLVEAAGSFSSGISGLLKSLEEVRTFFQRASGFFSSIEILDMDRPVENAQFQKIFPYVAQEILSRNFDLFRLLSRNPRTLFTRYSMGRLYLESAADLLCFRSFEILGGHTAQRASTDFADDLRSNFRSIAMDTISRAMKGGEAGIVLTLGELPKPSSDDNSGALFSPSWSSAWPGVPDWTLDRTSAGNGPVLLRDTLNWFSECCHEAVEKSGNSVVQGSLPGPFEQPLIRLDELSLSIGLASDSKVIHRSQFPGIQNGNDLQSSDTDHLPPYLERVVEYAKFGIYRKLDKELSESLEKYRSRIELLIKDGLDERSEGFWRSTVMAYGELSSVRTIVMGLALTSREGLTQNVSQSFDMSLKTYLEMKAMESDCVLALVSDSGADHGAQKSVPYPLSLNLKKKFTALESKARELSLHLGEAFAKIVIENVTIPGTIVISQTGWGSSGKNMDETGKIEIEVRNIGMEAVEGITVTAHDDRFVKIGDPITRSIDKLGANESRRIFFDCRVLQFPPFGIASILGDVRIGARATTGFLAFHRVNDQRPPVIQMLNPMEGTISEPDNFRVRAIFTDSESGIDPSSFKAVLNGSSFGGMSNHNFGLTTEVTFPVKLRRSNFLELSCSDRSGNLSQVRIPFRGRVVNWPLVIFIGLFTCTLLWIWLTAFSQGEWSCQDCSFMNSWWDPSCAHCERERSGGTVRKRALSIMAWMLRALFRIWESFLWTSKEARKKVFVQFHRQRLSRHLSEMGSALYEQKGIWLDELLDPSTAEKFSDYTAVRERLEEIEAFAATLKARGESGDLMSAEPGGLLAIAEELQGAEDEIHELSRRKRRIQMELGEWIYTLCKGGARVPMHFQEASSEAFNIEKAMTESAQIPFETQNIRNGHSAIVGTNDRGNLNRCVEGPVNWNVNDPGFPGRNG</sequence>
<keyword evidence="5" id="KW-1133">Transmembrane helix</keyword>
<feature type="transmembrane region" description="Helical" evidence="5">
    <location>
        <begin position="858"/>
        <end position="879"/>
    </location>
</feature>
<keyword evidence="5" id="KW-0472">Membrane</keyword>
<evidence type="ECO:0000259" key="6">
    <source>
        <dbReference type="PROSITE" id="PS50199"/>
    </source>
</evidence>
<keyword evidence="1" id="KW-0479">Metal-binding</keyword>
<accession>A0A2N1PQI2</accession>
<dbReference type="GO" id="GO:0008270">
    <property type="term" value="F:zinc ion binding"/>
    <property type="evidence" value="ECO:0007669"/>
    <property type="project" value="UniProtKB-KW"/>
</dbReference>
<keyword evidence="2" id="KW-0863">Zinc-finger</keyword>
<evidence type="ECO:0000256" key="2">
    <source>
        <dbReference type="ARBA" id="ARBA00022771"/>
    </source>
</evidence>
<feature type="coiled-coil region" evidence="4">
    <location>
        <begin position="1025"/>
        <end position="1052"/>
    </location>
</feature>
<dbReference type="InterPro" id="IPR001876">
    <property type="entry name" value="Znf_RanBP2"/>
</dbReference>
<evidence type="ECO:0000256" key="3">
    <source>
        <dbReference type="ARBA" id="ARBA00022833"/>
    </source>
</evidence>
<evidence type="ECO:0000256" key="4">
    <source>
        <dbReference type="SAM" id="Coils"/>
    </source>
</evidence>
<comment type="caution">
    <text evidence="7">The sequence shown here is derived from an EMBL/GenBank/DDBJ whole genome shotgun (WGS) entry which is preliminary data.</text>
</comment>
<proteinExistence type="predicted"/>
<gene>
    <name evidence="7" type="ORF">CVV64_09595</name>
</gene>
<evidence type="ECO:0000256" key="1">
    <source>
        <dbReference type="ARBA" id="ARBA00022723"/>
    </source>
</evidence>
<dbReference type="AlphaFoldDB" id="A0A2N1PQI2"/>